<dbReference type="RefSeq" id="WP_377120792.1">
    <property type="nucleotide sequence ID" value="NZ_JBHRSD010000006.1"/>
</dbReference>
<dbReference type="PROSITE" id="PS51257">
    <property type="entry name" value="PROKAR_LIPOPROTEIN"/>
    <property type="match status" value="1"/>
</dbReference>
<dbReference type="EMBL" id="JBHRSD010000006">
    <property type="protein sequence ID" value="MFC3031496.1"/>
    <property type="molecule type" value="Genomic_DNA"/>
</dbReference>
<name>A0ABV7CG03_9GAMM</name>
<sequence>MLTNKKTLLALSVVSALTLTACGSDNDDNVVVTPPTPPVVVVPETPAALSFTVSGNVVNSTSGAPIEVTKLTFLEGDVASTDIVDINGKAITELATTDGSYTFTLKDGADVTTLTVLVSAEGYISKSFALDLTDKSVSVAADLSLVSATSGNGVVAATEKAAVSAGQVATEVAVTATQAGANTNVTVPAGTTLQDENGNAVSGTEVSLNVATAATTASATTAGIGDIIPAGLNSGTSTSVRQPLAAANIEMLDNAGNKIKKFSSPITLTLSVPESAGVTTGDTLKVSSYDEDKAKWTLDEFTATVGAFDAASKTYAASFQTSHLTLFTSTKEEPACTSGINFNVTGANASELVFHVFSSDGYVIRNATGAAVSSSSRNNLKADATARVLAFDAASLNVVFDSQTEVPVCGTVDVAVTAAPVTTVNENFAVTAVCSNDTTKTTALSGAIVKYRLPNRGFEQASEPTAGTYALTGLVEGSSYQVRVVPRGLGAGVGATDFTITANGTDESGSINIACNTTTGGN</sequence>
<dbReference type="Proteomes" id="UP001595453">
    <property type="component" value="Unassembled WGS sequence"/>
</dbReference>
<proteinExistence type="predicted"/>
<evidence type="ECO:0000313" key="3">
    <source>
        <dbReference type="Proteomes" id="UP001595453"/>
    </source>
</evidence>
<gene>
    <name evidence="2" type="ORF">ACFOEE_03030</name>
</gene>
<keyword evidence="1" id="KW-0732">Signal</keyword>
<reference evidence="3" key="1">
    <citation type="journal article" date="2019" name="Int. J. Syst. Evol. Microbiol.">
        <title>The Global Catalogue of Microorganisms (GCM) 10K type strain sequencing project: providing services to taxonomists for standard genome sequencing and annotation.</title>
        <authorList>
            <consortium name="The Broad Institute Genomics Platform"/>
            <consortium name="The Broad Institute Genome Sequencing Center for Infectious Disease"/>
            <person name="Wu L."/>
            <person name="Ma J."/>
        </authorList>
    </citation>
    <scope>NUCLEOTIDE SEQUENCE [LARGE SCALE GENOMIC DNA]</scope>
    <source>
        <strain evidence="3">KCTC 42730</strain>
    </source>
</reference>
<evidence type="ECO:0008006" key="4">
    <source>
        <dbReference type="Google" id="ProtNLM"/>
    </source>
</evidence>
<protein>
    <recommendedName>
        <fullName evidence="4">Carboxypeptidase regulatory-like domain-containing protein</fullName>
    </recommendedName>
</protein>
<evidence type="ECO:0000313" key="2">
    <source>
        <dbReference type="EMBL" id="MFC3031496.1"/>
    </source>
</evidence>
<evidence type="ECO:0000256" key="1">
    <source>
        <dbReference type="SAM" id="SignalP"/>
    </source>
</evidence>
<feature type="chain" id="PRO_5046673538" description="Carboxypeptidase regulatory-like domain-containing protein" evidence="1">
    <location>
        <begin position="22"/>
        <end position="522"/>
    </location>
</feature>
<keyword evidence="3" id="KW-1185">Reference proteome</keyword>
<organism evidence="2 3">
    <name type="scientific">Pseudoalteromonas fenneropenaei</name>
    <dbReference type="NCBI Taxonomy" id="1737459"/>
    <lineage>
        <taxon>Bacteria</taxon>
        <taxon>Pseudomonadati</taxon>
        <taxon>Pseudomonadota</taxon>
        <taxon>Gammaproteobacteria</taxon>
        <taxon>Alteromonadales</taxon>
        <taxon>Pseudoalteromonadaceae</taxon>
        <taxon>Pseudoalteromonas</taxon>
    </lineage>
</organism>
<feature type="signal peptide" evidence="1">
    <location>
        <begin position="1"/>
        <end position="21"/>
    </location>
</feature>
<comment type="caution">
    <text evidence="2">The sequence shown here is derived from an EMBL/GenBank/DDBJ whole genome shotgun (WGS) entry which is preliminary data.</text>
</comment>
<accession>A0ABV7CG03</accession>